<dbReference type="Gene3D" id="3.40.50.2300">
    <property type="match status" value="2"/>
</dbReference>
<sequence length="341" mass="36133">MAKPTIGDVARVAGVTRATVSHAYSGKRPISAPTKARVYEAAESLGWVPSHSARALATRRANAVGMVIARDPGVIASDSFFPAFIAGLESGLADAEVALLLQVAASRSAEERAYRSMAHGKADGVIVIDLHRSDWRVPFLAELGLTAVLLGAYEQESPFSCVRSDDAVQMRELITHLRGLGHERIAHVSGPLGYVHSHARARAYVEEIGSEELLREGDFGAASGRDLTAELLDVADRPTAVLYANDTMAIAGLSLARSRDFKVPDDLALAGFDDDHLSAHLSPALTSVATDPFRRGRITAEVLLADIGGATPRSVELDCNELRLRASTAAPAPSIAQGGDR</sequence>
<dbReference type="RefSeq" id="WP_223402975.1">
    <property type="nucleotide sequence ID" value="NZ_JAGSHT010000003.1"/>
</dbReference>
<evidence type="ECO:0000259" key="4">
    <source>
        <dbReference type="PROSITE" id="PS50932"/>
    </source>
</evidence>
<accession>A0ABS7S4I5</accession>
<evidence type="ECO:0000256" key="2">
    <source>
        <dbReference type="ARBA" id="ARBA00023125"/>
    </source>
</evidence>
<comment type="caution">
    <text evidence="5">The sequence shown here is derived from an EMBL/GenBank/DDBJ whole genome shotgun (WGS) entry which is preliminary data.</text>
</comment>
<dbReference type="EMBL" id="JAGSHT010000003">
    <property type="protein sequence ID" value="MBZ2195255.1"/>
    <property type="molecule type" value="Genomic_DNA"/>
</dbReference>
<keyword evidence="3" id="KW-0804">Transcription</keyword>
<keyword evidence="2 5" id="KW-0238">DNA-binding</keyword>
<dbReference type="SUPFAM" id="SSF53822">
    <property type="entry name" value="Periplasmic binding protein-like I"/>
    <property type="match status" value="1"/>
</dbReference>
<dbReference type="Proteomes" id="UP000826651">
    <property type="component" value="Unassembled WGS sequence"/>
</dbReference>
<proteinExistence type="predicted"/>
<evidence type="ECO:0000256" key="1">
    <source>
        <dbReference type="ARBA" id="ARBA00023015"/>
    </source>
</evidence>
<dbReference type="PANTHER" id="PTHR30146:SF155">
    <property type="entry name" value="ALANINE RACEMASE"/>
    <property type="match status" value="1"/>
</dbReference>
<name>A0ABS7S4I5_9MICO</name>
<dbReference type="InterPro" id="IPR046335">
    <property type="entry name" value="LacI/GalR-like_sensor"/>
</dbReference>
<gene>
    <name evidence="5" type="ORF">KCQ71_03735</name>
</gene>
<dbReference type="PROSITE" id="PS50932">
    <property type="entry name" value="HTH_LACI_2"/>
    <property type="match status" value="1"/>
</dbReference>
<dbReference type="InterPro" id="IPR010982">
    <property type="entry name" value="Lambda_DNA-bd_dom_sf"/>
</dbReference>
<reference evidence="5 6" key="1">
    <citation type="submission" date="2021-04" db="EMBL/GenBank/DDBJ databases">
        <title>Ruania sp. nov., isolated from sandy soil of mangrove forest.</title>
        <authorList>
            <person name="Ge X."/>
            <person name="Huang R."/>
            <person name="Liu W."/>
        </authorList>
    </citation>
    <scope>NUCLEOTIDE SEQUENCE [LARGE SCALE GENOMIC DNA]</scope>
    <source>
        <strain evidence="5 6">N2-46</strain>
    </source>
</reference>
<dbReference type="Pfam" id="PF13377">
    <property type="entry name" value="Peripla_BP_3"/>
    <property type="match status" value="1"/>
</dbReference>
<dbReference type="CDD" id="cd01392">
    <property type="entry name" value="HTH_LacI"/>
    <property type="match status" value="1"/>
</dbReference>
<evidence type="ECO:0000256" key="3">
    <source>
        <dbReference type="ARBA" id="ARBA00023163"/>
    </source>
</evidence>
<dbReference type="SMART" id="SM00354">
    <property type="entry name" value="HTH_LACI"/>
    <property type="match status" value="1"/>
</dbReference>
<evidence type="ECO:0000313" key="6">
    <source>
        <dbReference type="Proteomes" id="UP000826651"/>
    </source>
</evidence>
<dbReference type="SUPFAM" id="SSF47413">
    <property type="entry name" value="lambda repressor-like DNA-binding domains"/>
    <property type="match status" value="1"/>
</dbReference>
<evidence type="ECO:0000313" key="5">
    <source>
        <dbReference type="EMBL" id="MBZ2195255.1"/>
    </source>
</evidence>
<dbReference type="Gene3D" id="1.10.260.40">
    <property type="entry name" value="lambda repressor-like DNA-binding domains"/>
    <property type="match status" value="1"/>
</dbReference>
<protein>
    <submittedName>
        <fullName evidence="5">LacI family DNA-binding transcriptional regulator</fullName>
    </submittedName>
</protein>
<dbReference type="PANTHER" id="PTHR30146">
    <property type="entry name" value="LACI-RELATED TRANSCRIPTIONAL REPRESSOR"/>
    <property type="match status" value="1"/>
</dbReference>
<feature type="domain" description="HTH lacI-type" evidence="4">
    <location>
        <begin position="4"/>
        <end position="58"/>
    </location>
</feature>
<dbReference type="Pfam" id="PF00356">
    <property type="entry name" value="LacI"/>
    <property type="match status" value="1"/>
</dbReference>
<organism evidence="5 6">
    <name type="scientific">Occultella gossypii</name>
    <dbReference type="NCBI Taxonomy" id="2800820"/>
    <lineage>
        <taxon>Bacteria</taxon>
        <taxon>Bacillati</taxon>
        <taxon>Actinomycetota</taxon>
        <taxon>Actinomycetes</taxon>
        <taxon>Micrococcales</taxon>
        <taxon>Ruaniaceae</taxon>
        <taxon>Occultella</taxon>
    </lineage>
</organism>
<dbReference type="InterPro" id="IPR028082">
    <property type="entry name" value="Peripla_BP_I"/>
</dbReference>
<dbReference type="CDD" id="cd06267">
    <property type="entry name" value="PBP1_LacI_sugar_binding-like"/>
    <property type="match status" value="1"/>
</dbReference>
<dbReference type="GO" id="GO:0003677">
    <property type="term" value="F:DNA binding"/>
    <property type="evidence" value="ECO:0007669"/>
    <property type="project" value="UniProtKB-KW"/>
</dbReference>
<dbReference type="InterPro" id="IPR000843">
    <property type="entry name" value="HTH_LacI"/>
</dbReference>
<keyword evidence="6" id="KW-1185">Reference proteome</keyword>
<keyword evidence="1" id="KW-0805">Transcription regulation</keyword>